<keyword evidence="3" id="KW-0347">Helicase</keyword>
<evidence type="ECO:0000256" key="3">
    <source>
        <dbReference type="ARBA" id="ARBA00022806"/>
    </source>
</evidence>
<keyword evidence="4" id="KW-0067">ATP-binding</keyword>
<organism evidence="7 8">
    <name type="scientific">Marasmiellus scandens</name>
    <dbReference type="NCBI Taxonomy" id="2682957"/>
    <lineage>
        <taxon>Eukaryota</taxon>
        <taxon>Fungi</taxon>
        <taxon>Dikarya</taxon>
        <taxon>Basidiomycota</taxon>
        <taxon>Agaricomycotina</taxon>
        <taxon>Agaricomycetes</taxon>
        <taxon>Agaricomycetidae</taxon>
        <taxon>Agaricales</taxon>
        <taxon>Marasmiineae</taxon>
        <taxon>Omphalotaceae</taxon>
        <taxon>Marasmiellus</taxon>
    </lineage>
</organism>
<dbReference type="InterPro" id="IPR050534">
    <property type="entry name" value="Coronavir_polyprotein_1ab"/>
</dbReference>
<evidence type="ECO:0000256" key="1">
    <source>
        <dbReference type="ARBA" id="ARBA00022741"/>
    </source>
</evidence>
<dbReference type="PANTHER" id="PTHR43788">
    <property type="entry name" value="DNA2/NAM7 HELICASE FAMILY MEMBER"/>
    <property type="match status" value="1"/>
</dbReference>
<keyword evidence="8" id="KW-1185">Reference proteome</keyword>
<gene>
    <name evidence="7" type="ORF">VKT23_006878</name>
</gene>
<dbReference type="Pfam" id="PF13087">
    <property type="entry name" value="AAA_12"/>
    <property type="match status" value="1"/>
</dbReference>
<sequence length="801" mass="89525">MSVLPVEQDLSKSSPENPLVSSSNSGTSPSTPVYNATTFSLNPRMFRSVDCQLQVIVYRSSALTPSIIKSFTDTIVDGAIGISFAIGDKLRLTRIAFGSATHVLVVLCGKNWDEMKVLQKMLGDFTTIKYALRTDQLVLSLYLDHRLRLNQGVDMLWLSERSRDSPQAMIDALGDGAIIYNKAFYSVFVDYEGEPSVKFLAIQAWSCYYASTLSYMKPKLAVCPRIHADALNNQVLLVLAMSMHHSNLLASLCPEWKENEVESALQIGKSGNAELLSTRFKTRVADLAGHQALAVNITKAGKESTILLPSARVTGKAAEVHLDSSWHGSTVNSVVTLGKEKGTQAENLRRQIVFMILRRASNLHEHPFFRWIYLGKPEAGSFLDSAQSKPIPIIYPPSHLLNDSQQKAVESILSMREDQRLVIIRGPPGSGKTICIASAVVSYMLSASPPCVWLVARSNVAVKNMAEKLVSIGFLDFKILVSTTFHLDWHEHLYDKVQFHLIKSEELDVGDFQTERLLQGSKVILCTLSMLSTSRISSIARLVPPQVMLVDEASQIETGDYLPVLHLFQNSLEKLVFIGDNMQLAPHGQDEISALHSVFEEKHLIKKMLMLNIQYRMPVPIGDFISQRVYNSKLHSAHVVNSFECCCFIDVNQGREEWRGHSKVNEQEVKVVIGLAHKLQASGRSFRILTPYDAQRGVIEQGLKAEGLAWEDRCFNIDAFQGNEDDYIIVSIVASDKLGFLKDRRRINVMLTRCKVKMIICSSRDFLEKVAPKSLVAKLAAHIGEEAWIDWRQVLYGDFQP</sequence>
<evidence type="ECO:0000313" key="7">
    <source>
        <dbReference type="EMBL" id="KAK7463530.1"/>
    </source>
</evidence>
<dbReference type="Pfam" id="PF13604">
    <property type="entry name" value="AAA_30"/>
    <property type="match status" value="1"/>
</dbReference>
<protein>
    <recommendedName>
        <fullName evidence="6">DNA2/NAM7 helicase-like C-terminal domain-containing protein</fullName>
    </recommendedName>
</protein>
<dbReference type="InterPro" id="IPR027417">
    <property type="entry name" value="P-loop_NTPase"/>
</dbReference>
<proteinExistence type="predicted"/>
<reference evidence="7 8" key="1">
    <citation type="submission" date="2024-01" db="EMBL/GenBank/DDBJ databases">
        <title>A draft genome for the cacao thread blight pathogen Marasmiellus scandens.</title>
        <authorList>
            <person name="Baruah I.K."/>
            <person name="Leung J."/>
            <person name="Bukari Y."/>
            <person name="Amoako-Attah I."/>
            <person name="Meinhardt L.W."/>
            <person name="Bailey B.A."/>
            <person name="Cohen S.P."/>
        </authorList>
    </citation>
    <scope>NUCLEOTIDE SEQUENCE [LARGE SCALE GENOMIC DNA]</scope>
    <source>
        <strain evidence="7 8">GH-19</strain>
    </source>
</reference>
<keyword evidence="2" id="KW-0378">Hydrolase</keyword>
<dbReference type="Proteomes" id="UP001498398">
    <property type="component" value="Unassembled WGS sequence"/>
</dbReference>
<evidence type="ECO:0000256" key="2">
    <source>
        <dbReference type="ARBA" id="ARBA00022801"/>
    </source>
</evidence>
<dbReference type="CDD" id="cd18808">
    <property type="entry name" value="SF1_C_Upf1"/>
    <property type="match status" value="1"/>
</dbReference>
<dbReference type="InterPro" id="IPR041679">
    <property type="entry name" value="DNA2/NAM7-like_C"/>
</dbReference>
<keyword evidence="1" id="KW-0547">Nucleotide-binding</keyword>
<feature type="region of interest" description="Disordered" evidence="5">
    <location>
        <begin position="1"/>
        <end position="30"/>
    </location>
</feature>
<dbReference type="SUPFAM" id="SSF52540">
    <property type="entry name" value="P-loop containing nucleoside triphosphate hydrolases"/>
    <property type="match status" value="1"/>
</dbReference>
<dbReference type="Gene3D" id="3.40.50.300">
    <property type="entry name" value="P-loop containing nucleotide triphosphate hydrolases"/>
    <property type="match status" value="2"/>
</dbReference>
<dbReference type="EMBL" id="JBANRG010000009">
    <property type="protein sequence ID" value="KAK7463530.1"/>
    <property type="molecule type" value="Genomic_DNA"/>
</dbReference>
<feature type="compositionally biased region" description="Low complexity" evidence="5">
    <location>
        <begin position="21"/>
        <end position="30"/>
    </location>
</feature>
<evidence type="ECO:0000313" key="8">
    <source>
        <dbReference type="Proteomes" id="UP001498398"/>
    </source>
</evidence>
<dbReference type="PANTHER" id="PTHR43788:SF8">
    <property type="entry name" value="DNA-BINDING PROTEIN SMUBP-2"/>
    <property type="match status" value="1"/>
</dbReference>
<accession>A0ABR1JM38</accession>
<feature type="domain" description="DNA2/NAM7 helicase-like C-terminal" evidence="6">
    <location>
        <begin position="599"/>
        <end position="763"/>
    </location>
</feature>
<comment type="caution">
    <text evidence="7">The sequence shown here is derived from an EMBL/GenBank/DDBJ whole genome shotgun (WGS) entry which is preliminary data.</text>
</comment>
<evidence type="ECO:0000259" key="6">
    <source>
        <dbReference type="Pfam" id="PF13087"/>
    </source>
</evidence>
<name>A0ABR1JM38_9AGAR</name>
<evidence type="ECO:0000256" key="4">
    <source>
        <dbReference type="ARBA" id="ARBA00022840"/>
    </source>
</evidence>
<evidence type="ECO:0000256" key="5">
    <source>
        <dbReference type="SAM" id="MobiDB-lite"/>
    </source>
</evidence>
<dbReference type="InterPro" id="IPR047187">
    <property type="entry name" value="SF1_C_Upf1"/>
</dbReference>
<feature type="compositionally biased region" description="Polar residues" evidence="5">
    <location>
        <begin position="11"/>
        <end position="20"/>
    </location>
</feature>